<dbReference type="Proteomes" id="UP000541444">
    <property type="component" value="Unassembled WGS sequence"/>
</dbReference>
<keyword evidence="2" id="KW-1185">Reference proteome</keyword>
<evidence type="ECO:0000313" key="2">
    <source>
        <dbReference type="Proteomes" id="UP000541444"/>
    </source>
</evidence>
<dbReference type="InterPro" id="IPR025886">
    <property type="entry name" value="PP2-like"/>
</dbReference>
<comment type="caution">
    <text evidence="1">The sequence shown here is derived from an EMBL/GenBank/DDBJ whole genome shotgun (WGS) entry which is preliminary data.</text>
</comment>
<dbReference type="EMBL" id="JACGCM010001883">
    <property type="protein sequence ID" value="KAF6147675.1"/>
    <property type="molecule type" value="Genomic_DNA"/>
</dbReference>
<dbReference type="PANTHER" id="PTHR32278:SF111">
    <property type="entry name" value="F-BOX PROTEIN PP2-B12-RELATED"/>
    <property type="match status" value="1"/>
</dbReference>
<name>A0A7J7LYI4_9MAGN</name>
<evidence type="ECO:0000313" key="1">
    <source>
        <dbReference type="EMBL" id="KAF6147675.1"/>
    </source>
</evidence>
<proteinExistence type="predicted"/>
<gene>
    <name evidence="1" type="ORF">GIB67_003006</name>
</gene>
<sequence>MRCVGLSLGTVERSLTFESSLLLPICSNLQDNNGNRPAINSGFSNRNFYKEPNQERPTANSGFRILHNPQQFTIDRLPGTSDFFIGNDTEVENNVRQRAHSAFSIGHNNLDQNVVDRPRADSRILIGQGQMQETLKSYIIKARELIIAHGDNPEYWKFETTPKSRYGEVVKLIKVWWLQVHGLIKTRELSPNTTYGAYLVYNLTKDAEGFDVNNSQIEVVIEILGIEGSERTRNVCLDSKSQDSPPRLRGDGWMEIEMGEFFNDHGEDTEVRTILREVNSKPKSGLFIQGIEFRPKDSST</sequence>
<protein>
    <submittedName>
        <fullName evidence="1">Uncharacterized protein</fullName>
    </submittedName>
</protein>
<reference evidence="1 2" key="1">
    <citation type="journal article" date="2020" name="IScience">
        <title>Genome Sequencing of the Endangered Kingdonia uniflora (Circaeasteraceae, Ranunculales) Reveals Potential Mechanisms of Evolutionary Specialization.</title>
        <authorList>
            <person name="Sun Y."/>
            <person name="Deng T."/>
            <person name="Zhang A."/>
            <person name="Moore M.J."/>
            <person name="Landis J.B."/>
            <person name="Lin N."/>
            <person name="Zhang H."/>
            <person name="Zhang X."/>
            <person name="Huang J."/>
            <person name="Zhang X."/>
            <person name="Sun H."/>
            <person name="Wang H."/>
        </authorList>
    </citation>
    <scope>NUCLEOTIDE SEQUENCE [LARGE SCALE GENOMIC DNA]</scope>
    <source>
        <strain evidence="1">TB1705</strain>
        <tissue evidence="1">Leaf</tissue>
    </source>
</reference>
<organism evidence="1 2">
    <name type="scientific">Kingdonia uniflora</name>
    <dbReference type="NCBI Taxonomy" id="39325"/>
    <lineage>
        <taxon>Eukaryota</taxon>
        <taxon>Viridiplantae</taxon>
        <taxon>Streptophyta</taxon>
        <taxon>Embryophyta</taxon>
        <taxon>Tracheophyta</taxon>
        <taxon>Spermatophyta</taxon>
        <taxon>Magnoliopsida</taxon>
        <taxon>Ranunculales</taxon>
        <taxon>Circaeasteraceae</taxon>
        <taxon>Kingdonia</taxon>
    </lineage>
</organism>
<accession>A0A7J7LYI4</accession>
<dbReference type="AlphaFoldDB" id="A0A7J7LYI4"/>
<dbReference type="OrthoDB" id="1918565at2759"/>
<dbReference type="PANTHER" id="PTHR32278">
    <property type="entry name" value="F-BOX DOMAIN-CONTAINING PROTEIN"/>
    <property type="match status" value="1"/>
</dbReference>
<dbReference type="Pfam" id="PF14299">
    <property type="entry name" value="PP2"/>
    <property type="match status" value="1"/>
</dbReference>